<dbReference type="SUPFAM" id="SSF88659">
    <property type="entry name" value="Sigma3 and sigma4 domains of RNA polymerase sigma factors"/>
    <property type="match status" value="1"/>
</dbReference>
<accession>A0ABV3ZIF8</accession>
<reference evidence="7 8" key="1">
    <citation type="submission" date="2023-07" db="EMBL/GenBank/DDBJ databases">
        <authorList>
            <person name="Lian W.-H."/>
        </authorList>
    </citation>
    <scope>NUCLEOTIDE SEQUENCE [LARGE SCALE GENOMIC DNA]</scope>
    <source>
        <strain evidence="7 8">SYSU DXS3180</strain>
    </source>
</reference>
<evidence type="ECO:0000259" key="6">
    <source>
        <dbReference type="Pfam" id="PF08281"/>
    </source>
</evidence>
<dbReference type="InterPro" id="IPR013324">
    <property type="entry name" value="RNA_pol_sigma_r3/r4-like"/>
</dbReference>
<dbReference type="InterPro" id="IPR036388">
    <property type="entry name" value="WH-like_DNA-bd_sf"/>
</dbReference>
<name>A0ABV3ZIF8_9BACT</name>
<dbReference type="RefSeq" id="WP_369329613.1">
    <property type="nucleotide sequence ID" value="NZ_JAULBC010000003.1"/>
</dbReference>
<evidence type="ECO:0000313" key="7">
    <source>
        <dbReference type="EMBL" id="MEX6688204.1"/>
    </source>
</evidence>
<dbReference type="SUPFAM" id="SSF88946">
    <property type="entry name" value="Sigma2 domain of RNA polymerase sigma factors"/>
    <property type="match status" value="1"/>
</dbReference>
<dbReference type="Gene3D" id="1.10.10.10">
    <property type="entry name" value="Winged helix-like DNA-binding domain superfamily/Winged helix DNA-binding domain"/>
    <property type="match status" value="1"/>
</dbReference>
<dbReference type="NCBIfam" id="TIGR02937">
    <property type="entry name" value="sigma70-ECF"/>
    <property type="match status" value="1"/>
</dbReference>
<evidence type="ECO:0000313" key="8">
    <source>
        <dbReference type="Proteomes" id="UP001560573"/>
    </source>
</evidence>
<dbReference type="InterPro" id="IPR039425">
    <property type="entry name" value="RNA_pol_sigma-70-like"/>
</dbReference>
<dbReference type="PANTHER" id="PTHR43133:SF46">
    <property type="entry name" value="RNA POLYMERASE SIGMA-70 FACTOR ECF SUBFAMILY"/>
    <property type="match status" value="1"/>
</dbReference>
<evidence type="ECO:0000256" key="3">
    <source>
        <dbReference type="ARBA" id="ARBA00023082"/>
    </source>
</evidence>
<dbReference type="InterPro" id="IPR007627">
    <property type="entry name" value="RNA_pol_sigma70_r2"/>
</dbReference>
<dbReference type="InterPro" id="IPR013249">
    <property type="entry name" value="RNA_pol_sigma70_r4_t2"/>
</dbReference>
<dbReference type="CDD" id="cd06171">
    <property type="entry name" value="Sigma70_r4"/>
    <property type="match status" value="1"/>
</dbReference>
<dbReference type="EMBL" id="JAULBC010000003">
    <property type="protein sequence ID" value="MEX6688204.1"/>
    <property type="molecule type" value="Genomic_DNA"/>
</dbReference>
<dbReference type="Proteomes" id="UP001560573">
    <property type="component" value="Unassembled WGS sequence"/>
</dbReference>
<dbReference type="Pfam" id="PF04542">
    <property type="entry name" value="Sigma70_r2"/>
    <property type="match status" value="1"/>
</dbReference>
<dbReference type="InterPro" id="IPR013325">
    <property type="entry name" value="RNA_pol_sigma_r2"/>
</dbReference>
<protein>
    <submittedName>
        <fullName evidence="7">Sigma-70 family RNA polymerase sigma factor</fullName>
    </submittedName>
</protein>
<keyword evidence="8" id="KW-1185">Reference proteome</keyword>
<evidence type="ECO:0000259" key="5">
    <source>
        <dbReference type="Pfam" id="PF04542"/>
    </source>
</evidence>
<gene>
    <name evidence="7" type="ORF">QTN47_11895</name>
</gene>
<feature type="domain" description="RNA polymerase sigma-70 region 2" evidence="5">
    <location>
        <begin position="19"/>
        <end position="86"/>
    </location>
</feature>
<feature type="domain" description="RNA polymerase sigma factor 70 region 4 type 2" evidence="6">
    <location>
        <begin position="121"/>
        <end position="172"/>
    </location>
</feature>
<dbReference type="Gene3D" id="1.10.1740.10">
    <property type="match status" value="1"/>
</dbReference>
<dbReference type="PANTHER" id="PTHR43133">
    <property type="entry name" value="RNA POLYMERASE ECF-TYPE SIGMA FACTO"/>
    <property type="match status" value="1"/>
</dbReference>
<evidence type="ECO:0000256" key="2">
    <source>
        <dbReference type="ARBA" id="ARBA00023015"/>
    </source>
</evidence>
<comment type="caution">
    <text evidence="7">The sequence shown here is derived from an EMBL/GenBank/DDBJ whole genome shotgun (WGS) entry which is preliminary data.</text>
</comment>
<dbReference type="Pfam" id="PF08281">
    <property type="entry name" value="Sigma70_r4_2"/>
    <property type="match status" value="1"/>
</dbReference>
<proteinExistence type="inferred from homology"/>
<comment type="similarity">
    <text evidence="1">Belongs to the sigma-70 factor family. ECF subfamily.</text>
</comment>
<dbReference type="InterPro" id="IPR014284">
    <property type="entry name" value="RNA_pol_sigma-70_dom"/>
</dbReference>
<sequence>MGDGWDQLRSGDQGALLALYQHHYIGLINYGFKICGNKETANDCFIKVLLRLWDDRAHLPHVKNTRSYLMTCVRNEILQHLKTANRHQANINAYASETESVEQPYEEMIIALQSNVELQKKLLKAFQCLTEREKELLKMKFYDDLDYDEIAERCQITKRTAYNIIHGALKRMKKELHQDGVNVIELYPILIVFLSTLFQ</sequence>
<keyword evidence="3" id="KW-0731">Sigma factor</keyword>
<keyword evidence="4" id="KW-0804">Transcription</keyword>
<evidence type="ECO:0000256" key="1">
    <source>
        <dbReference type="ARBA" id="ARBA00010641"/>
    </source>
</evidence>
<organism evidence="7 8">
    <name type="scientific">Danxiaibacter flavus</name>
    <dbReference type="NCBI Taxonomy" id="3049108"/>
    <lineage>
        <taxon>Bacteria</taxon>
        <taxon>Pseudomonadati</taxon>
        <taxon>Bacteroidota</taxon>
        <taxon>Chitinophagia</taxon>
        <taxon>Chitinophagales</taxon>
        <taxon>Chitinophagaceae</taxon>
        <taxon>Danxiaibacter</taxon>
    </lineage>
</organism>
<evidence type="ECO:0000256" key="4">
    <source>
        <dbReference type="ARBA" id="ARBA00023163"/>
    </source>
</evidence>
<keyword evidence="2" id="KW-0805">Transcription regulation</keyword>